<feature type="compositionally biased region" description="Low complexity" evidence="1">
    <location>
        <begin position="13"/>
        <end position="22"/>
    </location>
</feature>
<dbReference type="RefSeq" id="WP_196231130.1">
    <property type="nucleotide sequence ID" value="NZ_JAMQNB010000045.1"/>
</dbReference>
<dbReference type="AlphaFoldDB" id="A0A542XH40"/>
<evidence type="ECO:0000313" key="2">
    <source>
        <dbReference type="EMBL" id="TQL35148.1"/>
    </source>
</evidence>
<evidence type="ECO:0000256" key="1">
    <source>
        <dbReference type="SAM" id="MobiDB-lite"/>
    </source>
</evidence>
<feature type="compositionally biased region" description="Basic and acidic residues" evidence="1">
    <location>
        <begin position="1"/>
        <end position="11"/>
    </location>
</feature>
<comment type="caution">
    <text evidence="2">The sequence shown here is derived from an EMBL/GenBank/DDBJ whole genome shotgun (WGS) entry which is preliminary data.</text>
</comment>
<dbReference type="Proteomes" id="UP000315983">
    <property type="component" value="Unassembled WGS sequence"/>
</dbReference>
<organism evidence="2 3">
    <name type="scientific">Salinispora arenicola</name>
    <dbReference type="NCBI Taxonomy" id="168697"/>
    <lineage>
        <taxon>Bacteria</taxon>
        <taxon>Bacillati</taxon>
        <taxon>Actinomycetota</taxon>
        <taxon>Actinomycetes</taxon>
        <taxon>Micromonosporales</taxon>
        <taxon>Micromonosporaceae</taxon>
        <taxon>Salinispora</taxon>
    </lineage>
</organism>
<dbReference type="EMBL" id="VFOL01000001">
    <property type="protein sequence ID" value="TQL35148.1"/>
    <property type="molecule type" value="Genomic_DNA"/>
</dbReference>
<protein>
    <submittedName>
        <fullName evidence="2">Uncharacterized protein</fullName>
    </submittedName>
</protein>
<evidence type="ECO:0000313" key="3">
    <source>
        <dbReference type="Proteomes" id="UP000315983"/>
    </source>
</evidence>
<proteinExistence type="predicted"/>
<accession>A0A542XH40</accession>
<sequence length="52" mass="5582">MMIANDGREEFLADGLPGGDALPPAPAPTPGRHRVLARRRVEHTGRPGRVRG</sequence>
<feature type="region of interest" description="Disordered" evidence="1">
    <location>
        <begin position="1"/>
        <end position="32"/>
    </location>
</feature>
<gene>
    <name evidence="2" type="ORF">FB564_0173</name>
</gene>
<name>A0A542XH40_SALAC</name>
<reference evidence="2 3" key="1">
    <citation type="submission" date="2019-06" db="EMBL/GenBank/DDBJ databases">
        <title>Sequencing the genomes of 1000 actinobacteria strains.</title>
        <authorList>
            <person name="Klenk H.-P."/>
        </authorList>
    </citation>
    <scope>NUCLEOTIDE SEQUENCE [LARGE SCALE GENOMIC DNA]</scope>
    <source>
        <strain evidence="2 3">DSM 44819</strain>
    </source>
</reference>